<reference evidence="1" key="2">
    <citation type="submission" date="2015-03" db="EMBL/GenBank/DDBJ databases">
        <authorList>
            <person name="Chow C.-E.T."/>
            <person name="Winget D.M."/>
            <person name="White R.A.III."/>
            <person name="Hallam S.J."/>
            <person name="Suttle C.A."/>
        </authorList>
    </citation>
    <scope>NUCLEOTIDE SEQUENCE</scope>
    <source>
        <strain evidence="1">Oxic1_4</strain>
    </source>
</reference>
<keyword evidence="1" id="KW-0540">Nuclease</keyword>
<keyword evidence="1" id="KW-0378">Hydrolase</keyword>
<evidence type="ECO:0000313" key="1">
    <source>
        <dbReference type="EMBL" id="AKH47843.1"/>
    </source>
</evidence>
<name>A0A0F7L8G6_9VIRU</name>
<dbReference type="EMBL" id="KR029599">
    <property type="protein sequence ID" value="AKH47843.1"/>
    <property type="molecule type" value="Genomic_DNA"/>
</dbReference>
<sequence>MLCPVGRHEATFSLKDNTIIKNKVRGVVVVLNILNPHGLVCKLDPCLFHSKSQALFEFRTESRHP</sequence>
<accession>A0A0F7L8G6</accession>
<proteinExistence type="predicted"/>
<dbReference type="GO" id="GO:0004519">
    <property type="term" value="F:endonuclease activity"/>
    <property type="evidence" value="ECO:0007669"/>
    <property type="project" value="UniProtKB-KW"/>
</dbReference>
<keyword evidence="1" id="KW-0255">Endonuclease</keyword>
<protein>
    <submittedName>
        <fullName evidence="1">Endonuclease I</fullName>
    </submittedName>
</protein>
<organism evidence="1">
    <name type="scientific">uncultured marine virus</name>
    <dbReference type="NCBI Taxonomy" id="186617"/>
    <lineage>
        <taxon>Viruses</taxon>
        <taxon>environmental samples</taxon>
    </lineage>
</organism>
<reference evidence="1" key="1">
    <citation type="journal article" date="2015" name="Front. Microbiol.">
        <title>Combining genomic sequencing methods to explore viral diversity and reveal potential virus-host interactions.</title>
        <authorList>
            <person name="Chow C.E."/>
            <person name="Winget D.M."/>
            <person name="White R.A.III."/>
            <person name="Hallam S.J."/>
            <person name="Suttle C.A."/>
        </authorList>
    </citation>
    <scope>NUCLEOTIDE SEQUENCE</scope>
    <source>
        <strain evidence="1">Oxic1_4</strain>
    </source>
</reference>